<dbReference type="RefSeq" id="WP_062761700.1">
    <property type="nucleotide sequence ID" value="NZ_CP121045.1"/>
</dbReference>
<accession>A0A161R7J6</accession>
<comment type="caution">
    <text evidence="1">The sequence shown here is derived from an EMBL/GenBank/DDBJ whole genome shotgun (WGS) entry which is preliminary data.</text>
</comment>
<protein>
    <recommendedName>
        <fullName evidence="3">PAS domain-containing protein</fullName>
    </recommendedName>
</protein>
<organism evidence="1 2">
    <name type="scientific">Tistrella mobilis</name>
    <dbReference type="NCBI Taxonomy" id="171437"/>
    <lineage>
        <taxon>Bacteria</taxon>
        <taxon>Pseudomonadati</taxon>
        <taxon>Pseudomonadota</taxon>
        <taxon>Alphaproteobacteria</taxon>
        <taxon>Geminicoccales</taxon>
        <taxon>Geminicoccaceae</taxon>
        <taxon>Tistrella</taxon>
    </lineage>
</organism>
<dbReference type="OrthoDB" id="7354362at2"/>
<evidence type="ECO:0000313" key="2">
    <source>
        <dbReference type="Proteomes" id="UP000075787"/>
    </source>
</evidence>
<dbReference type="GeneID" id="97240080"/>
<dbReference type="Pfam" id="PF07310">
    <property type="entry name" value="PAS_5"/>
    <property type="match status" value="1"/>
</dbReference>
<reference evidence="1 2" key="1">
    <citation type="submission" date="2015-12" db="EMBL/GenBank/DDBJ databases">
        <title>Genome sequence of Tistrella mobilis MCCC 1A02139.</title>
        <authorList>
            <person name="Lu L."/>
            <person name="Lai Q."/>
            <person name="Shao Z."/>
            <person name="Qian P."/>
        </authorList>
    </citation>
    <scope>NUCLEOTIDE SEQUENCE [LARGE SCALE GENOMIC DNA]</scope>
    <source>
        <strain evidence="1 2">MCCC 1A02139</strain>
    </source>
</reference>
<evidence type="ECO:0008006" key="3">
    <source>
        <dbReference type="Google" id="ProtNLM"/>
    </source>
</evidence>
<gene>
    <name evidence="1" type="ORF">AUP44_21160</name>
</gene>
<dbReference type="AlphaFoldDB" id="A0A161R7J6"/>
<evidence type="ECO:0000313" key="1">
    <source>
        <dbReference type="EMBL" id="KYO56997.1"/>
    </source>
</evidence>
<dbReference type="EMBL" id="LPZR01000034">
    <property type="protein sequence ID" value="KYO56997.1"/>
    <property type="molecule type" value="Genomic_DNA"/>
</dbReference>
<dbReference type="Proteomes" id="UP000075787">
    <property type="component" value="Unassembled WGS sequence"/>
</dbReference>
<dbReference type="InterPro" id="IPR009922">
    <property type="entry name" value="DUF1457"/>
</dbReference>
<proteinExistence type="predicted"/>
<sequence>MDDFARQFETDILRSAYAYWRGLCGDAGMPLRRQIDPLDLRRLLPNLFIYDVVRAEDGSWDYRFRLVGTRISEAHGGDHRGRLLRDVHGDQWSRIEEDYHGVVRTGRPNFARRSGFAINKDYVTYERILLPVSDAGDRVDALFGAAHYWMG</sequence>
<name>A0A161R7J6_9PROT</name>